<evidence type="ECO:0000259" key="18">
    <source>
        <dbReference type="Pfam" id="PF00593"/>
    </source>
</evidence>
<dbReference type="GO" id="GO:0044718">
    <property type="term" value="P:siderophore transmembrane transport"/>
    <property type="evidence" value="ECO:0007669"/>
    <property type="project" value="TreeGrafter"/>
</dbReference>
<proteinExistence type="inferred from homology"/>
<dbReference type="SUPFAM" id="SSF56935">
    <property type="entry name" value="Porins"/>
    <property type="match status" value="1"/>
</dbReference>
<dbReference type="CDD" id="cd01347">
    <property type="entry name" value="ligand_gated_channel"/>
    <property type="match status" value="1"/>
</dbReference>
<dbReference type="PANTHER" id="PTHR30069">
    <property type="entry name" value="TONB-DEPENDENT OUTER MEMBRANE RECEPTOR"/>
    <property type="match status" value="1"/>
</dbReference>
<name>A0A7W6EFW5_9HYPH</name>
<evidence type="ECO:0000256" key="3">
    <source>
        <dbReference type="ARBA" id="ARBA00022448"/>
    </source>
</evidence>
<organism evidence="20 21">
    <name type="scientific">Pseudochelatococcus contaminans</name>
    <dbReference type="NCBI Taxonomy" id="1538103"/>
    <lineage>
        <taxon>Bacteria</taxon>
        <taxon>Pseudomonadati</taxon>
        <taxon>Pseudomonadota</taxon>
        <taxon>Alphaproteobacteria</taxon>
        <taxon>Hyphomicrobiales</taxon>
        <taxon>Chelatococcaceae</taxon>
        <taxon>Pseudochelatococcus</taxon>
    </lineage>
</organism>
<keyword evidence="7 17" id="KW-0732">Signal</keyword>
<feature type="chain" id="PRO_5030898260" evidence="17">
    <location>
        <begin position="28"/>
        <end position="749"/>
    </location>
</feature>
<dbReference type="PROSITE" id="PS01156">
    <property type="entry name" value="TONB_DEPENDENT_REC_2"/>
    <property type="match status" value="1"/>
</dbReference>
<dbReference type="InterPro" id="IPR037066">
    <property type="entry name" value="Plug_dom_sf"/>
</dbReference>
<evidence type="ECO:0000256" key="11">
    <source>
        <dbReference type="ARBA" id="ARBA00023136"/>
    </source>
</evidence>
<gene>
    <name evidence="20" type="ORF">FHS81_001100</name>
</gene>
<evidence type="ECO:0000256" key="12">
    <source>
        <dbReference type="ARBA" id="ARBA00023170"/>
    </source>
</evidence>
<keyword evidence="12 20" id="KW-0675">Receptor</keyword>
<dbReference type="InterPro" id="IPR000531">
    <property type="entry name" value="Beta-barrel_TonB"/>
</dbReference>
<dbReference type="PANTHER" id="PTHR30069:SF53">
    <property type="entry name" value="COLICIN I RECEPTOR-RELATED"/>
    <property type="match status" value="1"/>
</dbReference>
<accession>A0A7W6EFW5</accession>
<keyword evidence="6 14" id="KW-0812">Transmembrane</keyword>
<keyword evidence="4 14" id="KW-1134">Transmembrane beta strand</keyword>
<dbReference type="Pfam" id="PF00593">
    <property type="entry name" value="TonB_dep_Rec_b-barrel"/>
    <property type="match status" value="1"/>
</dbReference>
<dbReference type="InterPro" id="IPR010105">
    <property type="entry name" value="TonB_sidphr_rcpt"/>
</dbReference>
<feature type="signal peptide" evidence="17">
    <location>
        <begin position="1"/>
        <end position="27"/>
    </location>
</feature>
<keyword evidence="9" id="KW-0406">Ion transport</keyword>
<dbReference type="RefSeq" id="WP_246374753.1">
    <property type="nucleotide sequence ID" value="NZ_JACICC010000002.1"/>
</dbReference>
<sequence length="749" mass="82063">MTPMGRGLATATAIGALIVASAGVANAQDTRAQRAQANAELPLTGEELLLDEVVVVSAREQLSQAPGVSIISREQLELTPPVNDLSDAIRRQPGVNLTGNTSNGQRGNNRQIDIRGMGPENTLILIDGKPVFSRNSVRMRRGGERDTRGDSNWVPAEMVERIEVLRGPAAARYGSGAAGGVVNIITKRPDKQSFSATTFANIPENSDEGRTYRSTIVAGGPISENLSYRFSANYNITGADDIGINEDATPEGESVAAGREGVKNTDFRGLLSWKLNEQHVLDFEAAWSQQRNIYAGDALHQDVFSTELNESLARDGRETNRVTRTTLSATHRGKWDFGTSNSYIQWENSKNSRLGEGNAGSGEGRISSQYAKDRLAITLDNVTAKSEWNFPLTIVVPQTLTVGAEFRGEWMDDENMGAASATTFAIPGFGTVSDPALRNPKSQSQLYGIYVEDNILVTDKFILTPGLRFDHHSESGNNWSPSLNASYSITDEITLKAGIARAFKVPNLFQLNPNYLYTSMGNGCPYMYGRPCYVIGNENLEPETSINKEVGLGYINESGWNAGITYFHNDFKDHIQSGTTPIGTYNGMAVYQWENVPKAVIQGLEGNLIIPLHEKVRWSTNATYMIESKNKTDNQPLSLVPKYTINSNLVWQATEQLELNLGVTHYGEIKAPTVSFSTLQVAENTRSRSPYTLVNVTARYEFNENLRLLAGVTNLFNKEVKREGTTTNAGANTFNEPGRAYYISLTGSF</sequence>
<evidence type="ECO:0000256" key="14">
    <source>
        <dbReference type="PROSITE-ProRule" id="PRU01360"/>
    </source>
</evidence>
<keyword evidence="21" id="KW-1185">Reference proteome</keyword>
<feature type="domain" description="TonB-dependent receptor-like beta-barrel" evidence="18">
    <location>
        <begin position="285"/>
        <end position="715"/>
    </location>
</feature>
<evidence type="ECO:0000256" key="6">
    <source>
        <dbReference type="ARBA" id="ARBA00022692"/>
    </source>
</evidence>
<dbReference type="Proteomes" id="UP000537592">
    <property type="component" value="Unassembled WGS sequence"/>
</dbReference>
<evidence type="ECO:0000256" key="4">
    <source>
        <dbReference type="ARBA" id="ARBA00022452"/>
    </source>
</evidence>
<dbReference type="GO" id="GO:0015344">
    <property type="term" value="F:siderophore uptake transmembrane transporter activity"/>
    <property type="evidence" value="ECO:0007669"/>
    <property type="project" value="TreeGrafter"/>
</dbReference>
<dbReference type="NCBIfam" id="NF010048">
    <property type="entry name" value="PRK13524.1"/>
    <property type="match status" value="1"/>
</dbReference>
<evidence type="ECO:0000256" key="17">
    <source>
        <dbReference type="SAM" id="SignalP"/>
    </source>
</evidence>
<evidence type="ECO:0000313" key="20">
    <source>
        <dbReference type="EMBL" id="MBB3809030.1"/>
    </source>
</evidence>
<evidence type="ECO:0000256" key="5">
    <source>
        <dbReference type="ARBA" id="ARBA00022496"/>
    </source>
</evidence>
<keyword evidence="11 14" id="KW-0472">Membrane</keyword>
<comment type="similarity">
    <text evidence="2 14 16">Belongs to the TonB-dependent receptor family.</text>
</comment>
<evidence type="ECO:0000256" key="13">
    <source>
        <dbReference type="ARBA" id="ARBA00023237"/>
    </source>
</evidence>
<dbReference type="InterPro" id="IPR039426">
    <property type="entry name" value="TonB-dep_rcpt-like"/>
</dbReference>
<evidence type="ECO:0000256" key="2">
    <source>
        <dbReference type="ARBA" id="ARBA00009810"/>
    </source>
</evidence>
<dbReference type="Gene3D" id="2.170.130.10">
    <property type="entry name" value="TonB-dependent receptor, plug domain"/>
    <property type="match status" value="1"/>
</dbReference>
<dbReference type="AlphaFoldDB" id="A0A7W6EFW5"/>
<evidence type="ECO:0000313" key="21">
    <source>
        <dbReference type="Proteomes" id="UP000537592"/>
    </source>
</evidence>
<dbReference type="InterPro" id="IPR010917">
    <property type="entry name" value="TonB_rcpt_CS"/>
</dbReference>
<keyword evidence="10 16" id="KW-0798">TonB box</keyword>
<dbReference type="GO" id="GO:0038023">
    <property type="term" value="F:signaling receptor activity"/>
    <property type="evidence" value="ECO:0007669"/>
    <property type="project" value="InterPro"/>
</dbReference>
<evidence type="ECO:0000256" key="7">
    <source>
        <dbReference type="ARBA" id="ARBA00022729"/>
    </source>
</evidence>
<dbReference type="NCBIfam" id="TIGR01783">
    <property type="entry name" value="TonB-siderophor"/>
    <property type="match status" value="1"/>
</dbReference>
<dbReference type="InterPro" id="IPR036942">
    <property type="entry name" value="Beta-barrel_TonB_sf"/>
</dbReference>
<evidence type="ECO:0000256" key="10">
    <source>
        <dbReference type="ARBA" id="ARBA00023077"/>
    </source>
</evidence>
<reference evidence="20 21" key="1">
    <citation type="submission" date="2020-08" db="EMBL/GenBank/DDBJ databases">
        <title>Genomic Encyclopedia of Type Strains, Phase IV (KMG-IV): sequencing the most valuable type-strain genomes for metagenomic binning, comparative biology and taxonomic classification.</title>
        <authorList>
            <person name="Goeker M."/>
        </authorList>
    </citation>
    <scope>NUCLEOTIDE SEQUENCE [LARGE SCALE GENOMIC DNA]</scope>
    <source>
        <strain evidence="20 21">DSM 28760</strain>
    </source>
</reference>
<keyword evidence="13 14" id="KW-0998">Cell outer membrane</keyword>
<dbReference type="Pfam" id="PF07715">
    <property type="entry name" value="Plug"/>
    <property type="match status" value="1"/>
</dbReference>
<feature type="domain" description="TonB-dependent receptor plug" evidence="19">
    <location>
        <begin position="67"/>
        <end position="181"/>
    </location>
</feature>
<feature type="short sequence motif" description="TonB C-terminal box" evidence="15">
    <location>
        <begin position="732"/>
        <end position="749"/>
    </location>
</feature>
<dbReference type="InterPro" id="IPR012910">
    <property type="entry name" value="Plug_dom"/>
</dbReference>
<keyword evidence="3 14" id="KW-0813">Transport</keyword>
<comment type="caution">
    <text evidence="20">The sequence shown here is derived from an EMBL/GenBank/DDBJ whole genome shotgun (WGS) entry which is preliminary data.</text>
</comment>
<dbReference type="EMBL" id="JACICC010000002">
    <property type="protein sequence ID" value="MBB3809030.1"/>
    <property type="molecule type" value="Genomic_DNA"/>
</dbReference>
<evidence type="ECO:0000259" key="19">
    <source>
        <dbReference type="Pfam" id="PF07715"/>
    </source>
</evidence>
<protein>
    <submittedName>
        <fullName evidence="20">Ferric enterobactin receptor</fullName>
    </submittedName>
</protein>
<evidence type="ECO:0000256" key="8">
    <source>
        <dbReference type="ARBA" id="ARBA00023004"/>
    </source>
</evidence>
<dbReference type="NCBIfam" id="NF010051">
    <property type="entry name" value="PRK13528.1"/>
    <property type="match status" value="1"/>
</dbReference>
<dbReference type="PROSITE" id="PS52016">
    <property type="entry name" value="TONB_DEPENDENT_REC_3"/>
    <property type="match status" value="1"/>
</dbReference>
<dbReference type="Gene3D" id="2.40.170.20">
    <property type="entry name" value="TonB-dependent receptor, beta-barrel domain"/>
    <property type="match status" value="1"/>
</dbReference>
<evidence type="ECO:0000256" key="1">
    <source>
        <dbReference type="ARBA" id="ARBA00004571"/>
    </source>
</evidence>
<dbReference type="GO" id="GO:0009279">
    <property type="term" value="C:cell outer membrane"/>
    <property type="evidence" value="ECO:0007669"/>
    <property type="project" value="UniProtKB-SubCell"/>
</dbReference>
<dbReference type="InterPro" id="IPR058134">
    <property type="entry name" value="PirA/FepA/PfeA"/>
</dbReference>
<evidence type="ECO:0000256" key="15">
    <source>
        <dbReference type="PROSITE-ProRule" id="PRU10144"/>
    </source>
</evidence>
<evidence type="ECO:0000256" key="16">
    <source>
        <dbReference type="RuleBase" id="RU003357"/>
    </source>
</evidence>
<keyword evidence="5" id="KW-0410">Iron transport</keyword>
<comment type="subcellular location">
    <subcellularLocation>
        <location evidence="1 14">Cell outer membrane</location>
        <topology evidence="1 14">Multi-pass membrane protein</topology>
    </subcellularLocation>
</comment>
<keyword evidence="8" id="KW-0408">Iron</keyword>
<evidence type="ECO:0000256" key="9">
    <source>
        <dbReference type="ARBA" id="ARBA00023065"/>
    </source>
</evidence>